<protein>
    <recommendedName>
        <fullName evidence="4">Isopropylmalate dehydrogenase-like domain-containing protein</fullName>
    </recommendedName>
</protein>
<feature type="domain" description="Isopropylmalate dehydrogenase-like" evidence="4">
    <location>
        <begin position="66"/>
        <end position="398"/>
    </location>
</feature>
<dbReference type="SUPFAM" id="SSF53659">
    <property type="entry name" value="Isocitrate/Isopropylmalate dehydrogenase-like"/>
    <property type="match status" value="1"/>
</dbReference>
<organism evidence="5 6">
    <name type="scientific">Volvox africanus</name>
    <dbReference type="NCBI Taxonomy" id="51714"/>
    <lineage>
        <taxon>Eukaryota</taxon>
        <taxon>Viridiplantae</taxon>
        <taxon>Chlorophyta</taxon>
        <taxon>core chlorophytes</taxon>
        <taxon>Chlorophyceae</taxon>
        <taxon>CS clade</taxon>
        <taxon>Chlamydomonadales</taxon>
        <taxon>Volvocaceae</taxon>
        <taxon>Volvox</taxon>
    </lineage>
</organism>
<dbReference type="Pfam" id="PF00180">
    <property type="entry name" value="Iso_dh"/>
    <property type="match status" value="1"/>
</dbReference>
<reference evidence="5" key="1">
    <citation type="journal article" date="2021" name="Proc. Natl. Acad. Sci. U.S.A.">
        <title>Three genomes in the algal genus Volvox reveal the fate of a haploid sex-determining region after a transition to homothallism.</title>
        <authorList>
            <person name="Yamamoto K."/>
            <person name="Hamaji T."/>
            <person name="Kawai-Toyooka H."/>
            <person name="Matsuzaki R."/>
            <person name="Takahashi F."/>
            <person name="Nishimura Y."/>
            <person name="Kawachi M."/>
            <person name="Noguchi H."/>
            <person name="Minakuchi Y."/>
            <person name="Umen J.G."/>
            <person name="Toyoda A."/>
            <person name="Nozaki H."/>
        </authorList>
    </citation>
    <scope>NUCLEOTIDE SEQUENCE</scope>
    <source>
        <strain evidence="5">NIES-3780</strain>
    </source>
</reference>
<dbReference type="InterPro" id="IPR024084">
    <property type="entry name" value="IsoPropMal-DH-like_dom"/>
</dbReference>
<comment type="caution">
    <text evidence="5">The sequence shown here is derived from an EMBL/GenBank/DDBJ whole genome shotgun (WGS) entry which is preliminary data.</text>
</comment>
<dbReference type="PANTHER" id="PTHR11835">
    <property type="entry name" value="DECARBOXYLATING DEHYDROGENASES-ISOCITRATE, ISOPROPYLMALATE, TARTRATE"/>
    <property type="match status" value="1"/>
</dbReference>
<dbReference type="PANTHER" id="PTHR11835:SF42">
    <property type="entry name" value="ISOCITRATE DEHYDROGENASE [NAD] SUBUNIT BETA, MITOCHONDRIAL"/>
    <property type="match status" value="1"/>
</dbReference>
<evidence type="ECO:0000313" key="5">
    <source>
        <dbReference type="EMBL" id="GIL58640.1"/>
    </source>
</evidence>
<dbReference type="Gene3D" id="3.40.718.10">
    <property type="entry name" value="Isopropylmalate Dehydrogenase"/>
    <property type="match status" value="1"/>
</dbReference>
<dbReference type="EMBL" id="BNCO01000032">
    <property type="protein sequence ID" value="GIL58640.1"/>
    <property type="molecule type" value="Genomic_DNA"/>
</dbReference>
<dbReference type="GO" id="GO:0005739">
    <property type="term" value="C:mitochondrion"/>
    <property type="evidence" value="ECO:0007669"/>
    <property type="project" value="TreeGrafter"/>
</dbReference>
<dbReference type="SMART" id="SM01329">
    <property type="entry name" value="Iso_dh"/>
    <property type="match status" value="1"/>
</dbReference>
<dbReference type="GO" id="GO:0006102">
    <property type="term" value="P:isocitrate metabolic process"/>
    <property type="evidence" value="ECO:0007669"/>
    <property type="project" value="TreeGrafter"/>
</dbReference>
<evidence type="ECO:0000256" key="3">
    <source>
        <dbReference type="ARBA" id="ARBA00022946"/>
    </source>
</evidence>
<evidence type="ECO:0000313" key="6">
    <source>
        <dbReference type="Proteomes" id="UP000747399"/>
    </source>
</evidence>
<evidence type="ECO:0000256" key="2">
    <source>
        <dbReference type="ARBA" id="ARBA00022532"/>
    </source>
</evidence>
<accession>A0A8J4F3U7</accession>
<dbReference type="AlphaFoldDB" id="A0A8J4F3U7"/>
<proteinExistence type="inferred from homology"/>
<keyword evidence="6" id="KW-1185">Reference proteome</keyword>
<dbReference type="Proteomes" id="UP000747399">
    <property type="component" value="Unassembled WGS sequence"/>
</dbReference>
<keyword evidence="2" id="KW-0816">Tricarboxylic acid cycle</keyword>
<sequence length="410" mass="44390">VYSCEVLGYRAHLSVIIGCVGIRIPQMFARLGLLARSSSFGGTGMLQQARGVTSYLPSPGDASSQTVTLIPGDGIGPEVTKSVVDVVAAMGAPITWERFDYLSGSEGGKVPRTSVPKEVLDSIRRNGVCLKGTLFTQLDTNNTNTQSLNVQLRKDLDLHVNVVHGYTIPGLNTRHSGLDIVVIRENTEGEYSGLEHEVVEGVVESLKVITYEKSLRTAQYAFEFAYLNHRKKVSAIHKANIMKQGDGTFLKACREVARNFPRIQYEEVIVDNTCMQLVTRPQQFDVMVTPNLYGNLVSNVVAGLCGGFGVVPGGNIGDGVAVFEQGARHVAKDLTGQGVANPTATLLSTAMMFRHLKLAGFADRLDAAVLQVYKDGDKSALTPDVGGEGTLMRFTEAVLRNLEIRENKTD</sequence>
<feature type="non-terminal residue" evidence="5">
    <location>
        <position position="410"/>
    </location>
</feature>
<dbReference type="GO" id="GO:0006099">
    <property type="term" value="P:tricarboxylic acid cycle"/>
    <property type="evidence" value="ECO:0007669"/>
    <property type="project" value="UniProtKB-KW"/>
</dbReference>
<evidence type="ECO:0000259" key="4">
    <source>
        <dbReference type="SMART" id="SM01329"/>
    </source>
</evidence>
<gene>
    <name evidence="5" type="ORF">Vafri_13644</name>
</gene>
<dbReference type="GO" id="GO:0004449">
    <property type="term" value="F:isocitrate dehydrogenase (NAD+) activity"/>
    <property type="evidence" value="ECO:0007669"/>
    <property type="project" value="TreeGrafter"/>
</dbReference>
<dbReference type="InterPro" id="IPR004434">
    <property type="entry name" value="Isocitrate_DH_NAD"/>
</dbReference>
<comment type="similarity">
    <text evidence="1">Belongs to the isocitrate and isopropylmalate dehydrogenases family.</text>
</comment>
<evidence type="ECO:0000256" key="1">
    <source>
        <dbReference type="ARBA" id="ARBA00007769"/>
    </source>
</evidence>
<dbReference type="NCBIfam" id="TIGR00175">
    <property type="entry name" value="mito_nad_idh"/>
    <property type="match status" value="1"/>
</dbReference>
<name>A0A8J4F3U7_9CHLO</name>
<keyword evidence="3" id="KW-0809">Transit peptide</keyword>